<keyword evidence="3" id="KW-0732">Signal</keyword>
<dbReference type="Proteomes" id="UP001205740">
    <property type="component" value="Unassembled WGS sequence"/>
</dbReference>
<feature type="region of interest" description="Disordered" evidence="1">
    <location>
        <begin position="778"/>
        <end position="810"/>
    </location>
</feature>
<evidence type="ECO:0000256" key="2">
    <source>
        <dbReference type="SAM" id="Phobius"/>
    </source>
</evidence>
<name>A0ABT1GY66_9NOCA</name>
<gene>
    <name evidence="4" type="ORF">LX12_001094</name>
</gene>
<feature type="chain" id="PRO_5045759511" description="Glycoprotein" evidence="3">
    <location>
        <begin position="32"/>
        <end position="810"/>
    </location>
</feature>
<evidence type="ECO:0000313" key="5">
    <source>
        <dbReference type="Proteomes" id="UP001205740"/>
    </source>
</evidence>
<sequence length="810" mass="83467">MTDHCAPAVRRVLVAAVAVVIALLAPGVVSAAPAGTSPGQTTRFPEAAQFVDLSLQSVTPSTVTASSPATVTVTGTLTNIGDRDVRDLVVRLQRGESVSSGADARTSLTLDPAQYETTTPFTTVGGTLKPGARVTFSVTVPLAGGPGRPGLGIDRPGVYPLMVNLNGTPDYGSAARLDDTRTLLPVLAVPADTTRTPSTPVGPVTSTPARTTLLWPLAAPGQLAPGVTGGGSEPVRLVGDDLATSVRPGGRLRGLLDALDTATGDASSPVTRSVCLAVDPDLLVTLQAMSRGYVVSTNPADPRSSTRDGTGATDAADYLGDLRQVASRVCTVALPFGQVDLDTLARAADPALTRTGLQTPADIVDSVLGVRSVRGMVLPTSGTVSDAGARLVTASGSSSVLLGSTALDRSLPTADGRYRVGAMGVQTFDPAVTTALGAMGTAPSTPAITPVDQRFDLITESPDARRGAAVGAIAYAALAPTTDTDTVRIGGNPDDPTTGRSEVISPPAVWSASADDATAVLGIVDAVFRAGLATPQPLQDVVSAMPSAGTPASLRIPPDSTVGLTALDPDTTSSIARTAGTLFALEASMVAGNDVAMSPRTYVAPLAEDLVRAMRSAPVDSTADRRTVTDAARTRLRAVDLTVDRMRDAVAILDPGGRYTLASERSPLLLVVRNDLPLTIRVRLDTAAPQDLDIGDVGVVEIPPRGTRQIQIPTQAKSSASMTVNIALVTSSNVAVGTAIDLSVHSNAYGKPLFIITICAGVLLVLLAGRRLWHRFRGQPDPADLDRPEPDERERLMADSRFLHSDGEKL</sequence>
<proteinExistence type="predicted"/>
<keyword evidence="2" id="KW-0812">Transmembrane</keyword>
<keyword evidence="2" id="KW-1133">Transmembrane helix</keyword>
<keyword evidence="2" id="KW-0472">Membrane</keyword>
<protein>
    <recommendedName>
        <fullName evidence="6">Glycoprotein</fullName>
    </recommendedName>
</protein>
<feature type="signal peptide" evidence="3">
    <location>
        <begin position="1"/>
        <end position="31"/>
    </location>
</feature>
<dbReference type="EMBL" id="JAMTCG010000002">
    <property type="protein sequence ID" value="MCP2159915.1"/>
    <property type="molecule type" value="Genomic_DNA"/>
</dbReference>
<organism evidence="4 5">
    <name type="scientific">Williamsia serinedens</name>
    <dbReference type="NCBI Taxonomy" id="391736"/>
    <lineage>
        <taxon>Bacteria</taxon>
        <taxon>Bacillati</taxon>
        <taxon>Actinomycetota</taxon>
        <taxon>Actinomycetes</taxon>
        <taxon>Mycobacteriales</taxon>
        <taxon>Nocardiaceae</taxon>
        <taxon>Williamsia</taxon>
    </lineage>
</organism>
<evidence type="ECO:0000256" key="1">
    <source>
        <dbReference type="SAM" id="MobiDB-lite"/>
    </source>
</evidence>
<reference evidence="4 5" key="1">
    <citation type="submission" date="2022-06" db="EMBL/GenBank/DDBJ databases">
        <title>Genomic Encyclopedia of Archaeal and Bacterial Type Strains, Phase II (KMG-II): from individual species to whole genera.</title>
        <authorList>
            <person name="Goeker M."/>
        </authorList>
    </citation>
    <scope>NUCLEOTIDE SEQUENCE [LARGE SCALE GENOMIC DNA]</scope>
    <source>
        <strain evidence="4 5">DSM 45037</strain>
    </source>
</reference>
<dbReference type="InterPro" id="IPR013783">
    <property type="entry name" value="Ig-like_fold"/>
</dbReference>
<dbReference type="InterPro" id="IPR046112">
    <property type="entry name" value="DUF6049"/>
</dbReference>
<accession>A0ABT1GY66</accession>
<evidence type="ECO:0000313" key="4">
    <source>
        <dbReference type="EMBL" id="MCP2159915.1"/>
    </source>
</evidence>
<feature type="compositionally biased region" description="Basic and acidic residues" evidence="1">
    <location>
        <begin position="784"/>
        <end position="810"/>
    </location>
</feature>
<evidence type="ECO:0000256" key="3">
    <source>
        <dbReference type="SAM" id="SignalP"/>
    </source>
</evidence>
<feature type="transmembrane region" description="Helical" evidence="2">
    <location>
        <begin position="752"/>
        <end position="769"/>
    </location>
</feature>
<comment type="caution">
    <text evidence="4">The sequence shown here is derived from an EMBL/GenBank/DDBJ whole genome shotgun (WGS) entry which is preliminary data.</text>
</comment>
<evidence type="ECO:0008006" key="6">
    <source>
        <dbReference type="Google" id="ProtNLM"/>
    </source>
</evidence>
<keyword evidence="5" id="KW-1185">Reference proteome</keyword>
<dbReference type="RefSeq" id="WP_253653504.1">
    <property type="nucleotide sequence ID" value="NZ_BAAAOE010000001.1"/>
</dbReference>
<dbReference type="Pfam" id="PF19516">
    <property type="entry name" value="DUF6049"/>
    <property type="match status" value="1"/>
</dbReference>
<dbReference type="Gene3D" id="2.60.40.10">
    <property type="entry name" value="Immunoglobulins"/>
    <property type="match status" value="1"/>
</dbReference>